<dbReference type="PANTHER" id="PTHR32120:SF11">
    <property type="entry name" value="SMALL RIBOSOMAL SUBUNIT BIOGENESIS GTPASE RSGA 1, MITOCHONDRIAL-RELATED"/>
    <property type="match status" value="1"/>
</dbReference>
<name>A0AAE3G7H4_9GAMM</name>
<feature type="binding site" evidence="3">
    <location>
        <position position="233"/>
    </location>
    <ligand>
        <name>Zn(2+)</name>
        <dbReference type="ChEBI" id="CHEBI:29105"/>
    </ligand>
</feature>
<dbReference type="InterPro" id="IPR030378">
    <property type="entry name" value="G_CP_dom"/>
</dbReference>
<evidence type="ECO:0000256" key="1">
    <source>
        <dbReference type="ARBA" id="ARBA00022741"/>
    </source>
</evidence>
<dbReference type="AlphaFoldDB" id="A0AAE3G7H4"/>
<accession>A0AAE3G7H4</accession>
<dbReference type="GO" id="GO:0005525">
    <property type="term" value="F:GTP binding"/>
    <property type="evidence" value="ECO:0007669"/>
    <property type="project" value="UniProtKB-UniRule"/>
</dbReference>
<dbReference type="EC" id="3.6.1.-" evidence="3"/>
<dbReference type="Proteomes" id="UP001205843">
    <property type="component" value="Unassembled WGS sequence"/>
</dbReference>
<dbReference type="GO" id="GO:0005737">
    <property type="term" value="C:cytoplasm"/>
    <property type="evidence" value="ECO:0007669"/>
    <property type="project" value="UniProtKB-SubCell"/>
</dbReference>
<dbReference type="CDD" id="cd01854">
    <property type="entry name" value="YjeQ_EngC"/>
    <property type="match status" value="1"/>
</dbReference>
<dbReference type="InterPro" id="IPR004881">
    <property type="entry name" value="Ribosome_biogen_GTPase_RsgA"/>
</dbReference>
<gene>
    <name evidence="3" type="primary">rsgA</name>
    <name evidence="6" type="ORF">J2T57_003385</name>
</gene>
<dbReference type="RefSeq" id="WP_253481463.1">
    <property type="nucleotide sequence ID" value="NZ_JALJXV010000008.1"/>
</dbReference>
<keyword evidence="3" id="KW-0690">Ribosome biogenesis</keyword>
<keyword evidence="3" id="KW-0479">Metal-binding</keyword>
<keyword evidence="3" id="KW-0862">Zinc</keyword>
<comment type="subunit">
    <text evidence="3">Monomer. Associates with 30S ribosomal subunit, binds 16S rRNA.</text>
</comment>
<dbReference type="Gene3D" id="3.40.50.300">
    <property type="entry name" value="P-loop containing nucleotide triphosphate hydrolases"/>
    <property type="match status" value="1"/>
</dbReference>
<keyword evidence="3 6" id="KW-0378">Hydrolase</keyword>
<dbReference type="GO" id="GO:0019843">
    <property type="term" value="F:rRNA binding"/>
    <property type="evidence" value="ECO:0007669"/>
    <property type="project" value="UniProtKB-KW"/>
</dbReference>
<evidence type="ECO:0000259" key="5">
    <source>
        <dbReference type="PROSITE" id="PS51721"/>
    </source>
</evidence>
<comment type="similarity">
    <text evidence="3">Belongs to the TRAFAC class YlqF/YawG GTPase family. RsgA subfamily.</text>
</comment>
<reference evidence="6" key="1">
    <citation type="submission" date="2022-03" db="EMBL/GenBank/DDBJ databases">
        <title>Genomic Encyclopedia of Type Strains, Phase III (KMG-III): the genomes of soil and plant-associated and newly described type strains.</title>
        <authorList>
            <person name="Whitman W."/>
        </authorList>
    </citation>
    <scope>NUCLEOTIDE SEQUENCE</scope>
    <source>
        <strain evidence="6">ANL 6-2</strain>
    </source>
</reference>
<comment type="cofactor">
    <cofactor evidence="3">
        <name>Zn(2+)</name>
        <dbReference type="ChEBI" id="CHEBI:29105"/>
    </cofactor>
    <text evidence="3">Binds 1 zinc ion per subunit.</text>
</comment>
<evidence type="ECO:0000256" key="3">
    <source>
        <dbReference type="HAMAP-Rule" id="MF_01820"/>
    </source>
</evidence>
<evidence type="ECO:0000313" key="7">
    <source>
        <dbReference type="Proteomes" id="UP001205843"/>
    </source>
</evidence>
<keyword evidence="2 3" id="KW-0342">GTP-binding</keyword>
<dbReference type="PROSITE" id="PS50936">
    <property type="entry name" value="ENGC_GTPASE"/>
    <property type="match status" value="1"/>
</dbReference>
<feature type="domain" description="EngC GTPase" evidence="4">
    <location>
        <begin position="60"/>
        <end position="207"/>
    </location>
</feature>
<evidence type="ECO:0000313" key="6">
    <source>
        <dbReference type="EMBL" id="MCP1676226.1"/>
    </source>
</evidence>
<keyword evidence="1 3" id="KW-0547">Nucleotide-binding</keyword>
<dbReference type="SUPFAM" id="SSF52540">
    <property type="entry name" value="P-loop containing nucleoside triphosphate hydrolases"/>
    <property type="match status" value="1"/>
</dbReference>
<dbReference type="GO" id="GO:0046872">
    <property type="term" value="F:metal ion binding"/>
    <property type="evidence" value="ECO:0007669"/>
    <property type="project" value="UniProtKB-KW"/>
</dbReference>
<protein>
    <recommendedName>
        <fullName evidence="3">Small ribosomal subunit biogenesis GTPase RsgA</fullName>
        <ecNumber evidence="3">3.6.1.-</ecNumber>
    </recommendedName>
</protein>
<feature type="binding site" evidence="3">
    <location>
        <position position="246"/>
    </location>
    <ligand>
        <name>Zn(2+)</name>
        <dbReference type="ChEBI" id="CHEBI:29105"/>
    </ligand>
</feature>
<feature type="binding site" evidence="3">
    <location>
        <position position="240"/>
    </location>
    <ligand>
        <name>Zn(2+)</name>
        <dbReference type="ChEBI" id="CHEBI:29105"/>
    </ligand>
</feature>
<keyword evidence="3" id="KW-0699">rRNA-binding</keyword>
<dbReference type="Pfam" id="PF03193">
    <property type="entry name" value="RsgA_GTPase"/>
    <property type="match status" value="1"/>
</dbReference>
<evidence type="ECO:0000256" key="2">
    <source>
        <dbReference type="ARBA" id="ARBA00023134"/>
    </source>
</evidence>
<sequence length="278" mass="29729">MAQGRLLRTMTRRSTGRVVCGDRVTVRESFPGEAVVERILPRRNVLERTNYRGQAKPLAANLDLLFVVIAPAPIPDLHLLDAYLVLASHLAVKPVIVLNKVDTLTDTHPLHADLALYRELGYGMISVSAKQAVGLDAVGETLDGGTAILLGQSGVGKSSLVNRLIPDIDARTQALSATSGQGRHTTTETTLYHVPPTGALIDSPGIRILRLGHLPASEIQRGFPEVAEHAQGCDYRDCRHDREPACAVRAALESGQIAASRLVSFHRLLAGSAQAPGG</sequence>
<evidence type="ECO:0000259" key="4">
    <source>
        <dbReference type="PROSITE" id="PS50936"/>
    </source>
</evidence>
<dbReference type="GO" id="GO:0042274">
    <property type="term" value="P:ribosomal small subunit biogenesis"/>
    <property type="evidence" value="ECO:0007669"/>
    <property type="project" value="UniProtKB-UniRule"/>
</dbReference>
<proteinExistence type="inferred from homology"/>
<comment type="subcellular location">
    <subcellularLocation>
        <location evidence="3">Cytoplasm</location>
    </subcellularLocation>
</comment>
<dbReference type="HAMAP" id="MF_01820">
    <property type="entry name" value="GTPase_RsgA"/>
    <property type="match status" value="1"/>
</dbReference>
<dbReference type="EMBL" id="JALJXV010000008">
    <property type="protein sequence ID" value="MCP1676226.1"/>
    <property type="molecule type" value="Genomic_DNA"/>
</dbReference>
<organism evidence="6 7">
    <name type="scientific">Natronocella acetinitrilica</name>
    <dbReference type="NCBI Taxonomy" id="414046"/>
    <lineage>
        <taxon>Bacteria</taxon>
        <taxon>Pseudomonadati</taxon>
        <taxon>Pseudomonadota</taxon>
        <taxon>Gammaproteobacteria</taxon>
        <taxon>Chromatiales</taxon>
        <taxon>Ectothiorhodospiraceae</taxon>
        <taxon>Natronocella</taxon>
    </lineage>
</organism>
<feature type="binding site" evidence="3">
    <location>
        <begin position="151"/>
        <end position="159"/>
    </location>
    <ligand>
        <name>GTP</name>
        <dbReference type="ChEBI" id="CHEBI:37565"/>
    </ligand>
</feature>
<keyword evidence="7" id="KW-1185">Reference proteome</keyword>
<comment type="function">
    <text evidence="3">One of several proteins that assist in the late maturation steps of the functional core of the 30S ribosomal subunit. Helps release RbfA from mature subunits. May play a role in the assembly of ribosomal proteins into the subunit. Circularly permuted GTPase that catalyzes slow GTP hydrolysis, GTPase activity is stimulated by the 30S ribosomal subunit.</text>
</comment>
<feature type="binding site" evidence="3">
    <location>
        <position position="238"/>
    </location>
    <ligand>
        <name>Zn(2+)</name>
        <dbReference type="ChEBI" id="CHEBI:29105"/>
    </ligand>
</feature>
<dbReference type="GO" id="GO:0003924">
    <property type="term" value="F:GTPase activity"/>
    <property type="evidence" value="ECO:0007669"/>
    <property type="project" value="UniProtKB-UniRule"/>
</dbReference>
<feature type="binding site" evidence="3">
    <location>
        <begin position="99"/>
        <end position="102"/>
    </location>
    <ligand>
        <name>GTP</name>
        <dbReference type="ChEBI" id="CHEBI:37565"/>
    </ligand>
</feature>
<dbReference type="Gene3D" id="1.10.40.50">
    <property type="entry name" value="Probable gtpase engc, domain 3"/>
    <property type="match status" value="1"/>
</dbReference>
<dbReference type="NCBIfam" id="TIGR00157">
    <property type="entry name" value="ribosome small subunit-dependent GTPase A"/>
    <property type="match status" value="1"/>
</dbReference>
<feature type="domain" description="CP-type G" evidence="5">
    <location>
        <begin position="52"/>
        <end position="209"/>
    </location>
</feature>
<comment type="caution">
    <text evidence="6">The sequence shown here is derived from an EMBL/GenBank/DDBJ whole genome shotgun (WGS) entry which is preliminary data.</text>
</comment>
<keyword evidence="3" id="KW-0963">Cytoplasm</keyword>
<dbReference type="InterPro" id="IPR010914">
    <property type="entry name" value="RsgA_GTPase_dom"/>
</dbReference>
<keyword evidence="3" id="KW-0694">RNA-binding</keyword>
<dbReference type="InterPro" id="IPR027417">
    <property type="entry name" value="P-loop_NTPase"/>
</dbReference>
<dbReference type="PANTHER" id="PTHR32120">
    <property type="entry name" value="SMALL RIBOSOMAL SUBUNIT BIOGENESIS GTPASE RSGA"/>
    <property type="match status" value="1"/>
</dbReference>
<dbReference type="PROSITE" id="PS51721">
    <property type="entry name" value="G_CP"/>
    <property type="match status" value="1"/>
</dbReference>